<proteinExistence type="predicted"/>
<organism evidence="2 3">
    <name type="scientific">Pseudoalteromonas rubra</name>
    <dbReference type="NCBI Taxonomy" id="43658"/>
    <lineage>
        <taxon>Bacteria</taxon>
        <taxon>Pseudomonadati</taxon>
        <taxon>Pseudomonadota</taxon>
        <taxon>Gammaproteobacteria</taxon>
        <taxon>Alteromonadales</taxon>
        <taxon>Pseudoalteromonadaceae</taxon>
        <taxon>Pseudoalteromonas</taxon>
    </lineage>
</organism>
<evidence type="ECO:0000313" key="3">
    <source>
        <dbReference type="Proteomes" id="UP000306719"/>
    </source>
</evidence>
<comment type="caution">
    <text evidence="2">The sequence shown here is derived from an EMBL/GenBank/DDBJ whole genome shotgun (WGS) entry which is preliminary data.</text>
</comment>
<keyword evidence="1" id="KW-0732">Signal</keyword>
<accession>A0A5S3WWL4</accession>
<feature type="chain" id="PRO_5024276002" evidence="1">
    <location>
        <begin position="21"/>
        <end position="301"/>
    </location>
</feature>
<dbReference type="Gene3D" id="2.40.70.10">
    <property type="entry name" value="Acid Proteases"/>
    <property type="match status" value="2"/>
</dbReference>
<evidence type="ECO:0000313" key="2">
    <source>
        <dbReference type="EMBL" id="TMP34751.1"/>
    </source>
</evidence>
<dbReference type="InterPro" id="IPR021109">
    <property type="entry name" value="Peptidase_aspartic_dom_sf"/>
</dbReference>
<reference evidence="2 3" key="1">
    <citation type="submission" date="2018-01" db="EMBL/GenBank/DDBJ databases">
        <authorList>
            <person name="Paulsen S."/>
            <person name="Gram L.K."/>
        </authorList>
    </citation>
    <scope>NUCLEOTIDE SEQUENCE [LARGE SCALE GENOMIC DNA]</scope>
    <source>
        <strain evidence="2 3">S2599</strain>
    </source>
</reference>
<dbReference type="InterPro" id="IPR034122">
    <property type="entry name" value="Retropepsin-like_bacterial"/>
</dbReference>
<dbReference type="CDD" id="cd05483">
    <property type="entry name" value="retropepsin_like_bacteria"/>
    <property type="match status" value="1"/>
</dbReference>
<reference evidence="3" key="2">
    <citation type="submission" date="2019-06" db="EMBL/GenBank/DDBJ databases">
        <title>Co-occurence of chitin degradation, pigmentation and bioactivity in marine Pseudoalteromonas.</title>
        <authorList>
            <person name="Sonnenschein E.C."/>
            <person name="Bech P.K."/>
        </authorList>
    </citation>
    <scope>NUCLEOTIDE SEQUENCE [LARGE SCALE GENOMIC DNA]</scope>
    <source>
        <strain evidence="3">S2599</strain>
    </source>
</reference>
<protein>
    <submittedName>
        <fullName evidence="2">Signal protein PDZ</fullName>
    </submittedName>
</protein>
<feature type="signal peptide" evidence="1">
    <location>
        <begin position="1"/>
        <end position="20"/>
    </location>
</feature>
<dbReference type="OrthoDB" id="3521766at2"/>
<dbReference type="RefSeq" id="WP_138545959.1">
    <property type="nucleotide sequence ID" value="NZ_PNCJ01000027.1"/>
</dbReference>
<dbReference type="AlphaFoldDB" id="A0A5S3WWL4"/>
<dbReference type="Proteomes" id="UP000306719">
    <property type="component" value="Unassembled WGS sequence"/>
</dbReference>
<gene>
    <name evidence="2" type="ORF">CWB98_17290</name>
</gene>
<evidence type="ECO:0000256" key="1">
    <source>
        <dbReference type="SAM" id="SignalP"/>
    </source>
</evidence>
<sequence length="301" mass="33838">MMMQKFLLSLFISLSFYSHANVSPWVDFELQNGHIKFPVTVEGKKGFAILDSGAQSNGINKHFINKHNLSLSTGERVWVKGVYSEEQRPTYNEVAVTLFGKESKMSYLLESSLGHHSNALLFGANFFRDFITQIDYPNNKIRLINKKVAKLHEFENVETQRHKGTGLPIVRLEVSGRAIWMLLDTGNAGGIIVKRSLAKSLGWLELESESHQSFGANSAGQMHSALADSVKFGPFELNNIQITYPAEGQKIHLLEQYQSGRSRIRGKRVQGIVGTSLLQHFLLTLDYERGHLHVDLPQTAD</sequence>
<dbReference type="Pfam" id="PF13650">
    <property type="entry name" value="Asp_protease_2"/>
    <property type="match status" value="1"/>
</dbReference>
<name>A0A5S3WWL4_9GAMM</name>
<dbReference type="EMBL" id="PNCJ01000027">
    <property type="protein sequence ID" value="TMP34751.1"/>
    <property type="molecule type" value="Genomic_DNA"/>
</dbReference>
<dbReference type="SUPFAM" id="SSF50630">
    <property type="entry name" value="Acid proteases"/>
    <property type="match status" value="1"/>
</dbReference>